<evidence type="ECO:0008006" key="4">
    <source>
        <dbReference type="Google" id="ProtNLM"/>
    </source>
</evidence>
<dbReference type="Proteomes" id="UP001562354">
    <property type="component" value="Unassembled WGS sequence"/>
</dbReference>
<reference evidence="2 3" key="1">
    <citation type="submission" date="2024-07" db="EMBL/GenBank/DDBJ databases">
        <title>Draft sequence of the Neodothiora populina.</title>
        <authorList>
            <person name="Drown D.D."/>
            <person name="Schuette U.S."/>
            <person name="Buechlein A.B."/>
            <person name="Rusch D.R."/>
            <person name="Winton L.W."/>
            <person name="Adams G.A."/>
        </authorList>
    </citation>
    <scope>NUCLEOTIDE SEQUENCE [LARGE SCALE GENOMIC DNA]</scope>
    <source>
        <strain evidence="2 3">CPC 39397</strain>
    </source>
</reference>
<sequence>MADQDAPTDKIHCRIDYEDSYVQPLIQSAMTSRLGSHSIPITSLSPDNLPSGARVLQWKQYESLDLDRAMTHPDTNMINSYIIRKALIRKHYLSNTVSHWASKHPESTLPKHMQPGVEFELDFAEFLDDALVEAWELREAFERNEALDAKDREWWILKPGMSDRGQGIRLFSTEDELTAIFEAWDPPSDDEDEDDEAAHSCDENEPQAQQQQKDDDNRDSGIITSQLRHFIAQPYIHPPLLLTSPTFPSANRKFHIRVYVLAGGALRVHVYKPMLALFAGEAYTPPWESASGDPNDELSGHLTNTCMQSGEREGSVHAFWALPDDVPGLAKDWKQSVFAHICRVTGEVFEAAARGMMVHFQPLPNAFEVFGVDFLVDAQGLPSLLEVNAFPDFAQTGSDLNHVIEGLFEEVVDVAVKPFFGLASADADAESTRMVKVLDIDLGRR</sequence>
<feature type="region of interest" description="Disordered" evidence="1">
    <location>
        <begin position="184"/>
        <end position="220"/>
    </location>
</feature>
<dbReference type="Gene3D" id="3.30.470.20">
    <property type="entry name" value="ATP-grasp fold, B domain"/>
    <property type="match status" value="1"/>
</dbReference>
<protein>
    <recommendedName>
        <fullName evidence="4">Tubulin-tyrosine ligase</fullName>
    </recommendedName>
</protein>
<dbReference type="SUPFAM" id="SSF56059">
    <property type="entry name" value="Glutathione synthetase ATP-binding domain-like"/>
    <property type="match status" value="1"/>
</dbReference>
<evidence type="ECO:0000313" key="3">
    <source>
        <dbReference type="Proteomes" id="UP001562354"/>
    </source>
</evidence>
<comment type="caution">
    <text evidence="2">The sequence shown here is derived from an EMBL/GenBank/DDBJ whole genome shotgun (WGS) entry which is preliminary data.</text>
</comment>
<dbReference type="EMBL" id="JBFMKM010000003">
    <property type="protein sequence ID" value="KAL1311282.1"/>
    <property type="molecule type" value="Genomic_DNA"/>
</dbReference>
<dbReference type="PANTHER" id="PTHR47551">
    <property type="entry name" value="TUBULIN--TYROSINE LIGASE PBY1-RELATED"/>
    <property type="match status" value="1"/>
</dbReference>
<dbReference type="InterPro" id="IPR027746">
    <property type="entry name" value="TTL"/>
</dbReference>
<feature type="compositionally biased region" description="Acidic residues" evidence="1">
    <location>
        <begin position="187"/>
        <end position="196"/>
    </location>
</feature>
<keyword evidence="3" id="KW-1185">Reference proteome</keyword>
<organism evidence="2 3">
    <name type="scientific">Neodothiora populina</name>
    <dbReference type="NCBI Taxonomy" id="2781224"/>
    <lineage>
        <taxon>Eukaryota</taxon>
        <taxon>Fungi</taxon>
        <taxon>Dikarya</taxon>
        <taxon>Ascomycota</taxon>
        <taxon>Pezizomycotina</taxon>
        <taxon>Dothideomycetes</taxon>
        <taxon>Dothideomycetidae</taxon>
        <taxon>Dothideales</taxon>
        <taxon>Dothioraceae</taxon>
        <taxon>Neodothiora</taxon>
    </lineage>
</organism>
<dbReference type="GeneID" id="95975171"/>
<proteinExistence type="predicted"/>
<accession>A0ABR3PNZ3</accession>
<gene>
    <name evidence="2" type="ORF">AAFC00_001468</name>
</gene>
<name>A0ABR3PNZ3_9PEZI</name>
<dbReference type="PROSITE" id="PS51221">
    <property type="entry name" value="TTL"/>
    <property type="match status" value="1"/>
</dbReference>
<dbReference type="Pfam" id="PF03133">
    <property type="entry name" value="TTL"/>
    <property type="match status" value="1"/>
</dbReference>
<dbReference type="PANTHER" id="PTHR47551:SF1">
    <property type="entry name" value="TUBULIN--TYROSINE LIGASE PBY1-RELATED"/>
    <property type="match status" value="1"/>
</dbReference>
<evidence type="ECO:0000256" key="1">
    <source>
        <dbReference type="SAM" id="MobiDB-lite"/>
    </source>
</evidence>
<dbReference type="InterPro" id="IPR004344">
    <property type="entry name" value="TTL/TTLL_fam"/>
</dbReference>
<dbReference type="RefSeq" id="XP_069204131.1">
    <property type="nucleotide sequence ID" value="XM_069340661.1"/>
</dbReference>
<evidence type="ECO:0000313" key="2">
    <source>
        <dbReference type="EMBL" id="KAL1311282.1"/>
    </source>
</evidence>